<dbReference type="GO" id="GO:0004014">
    <property type="term" value="F:adenosylmethionine decarboxylase activity"/>
    <property type="evidence" value="ECO:0007669"/>
    <property type="project" value="UniProtKB-EC"/>
</dbReference>
<evidence type="ECO:0000313" key="10">
    <source>
        <dbReference type="EMBL" id="TWT94886.1"/>
    </source>
</evidence>
<evidence type="ECO:0000256" key="9">
    <source>
        <dbReference type="ARBA" id="ARBA00023317"/>
    </source>
</evidence>
<gene>
    <name evidence="10" type="primary">speH</name>
    <name evidence="10" type="ORF">Pla100_34570</name>
</gene>
<dbReference type="RefSeq" id="WP_146578864.1">
    <property type="nucleotide sequence ID" value="NZ_SJPM01000007.1"/>
</dbReference>
<name>A0A5C6A623_9BACT</name>
<reference evidence="10 11" key="1">
    <citation type="submission" date="2019-02" db="EMBL/GenBank/DDBJ databases">
        <title>Deep-cultivation of Planctomycetes and their phenomic and genomic characterization uncovers novel biology.</title>
        <authorList>
            <person name="Wiegand S."/>
            <person name="Jogler M."/>
            <person name="Boedeker C."/>
            <person name="Pinto D."/>
            <person name="Vollmers J."/>
            <person name="Rivas-Marin E."/>
            <person name="Kohn T."/>
            <person name="Peeters S.H."/>
            <person name="Heuer A."/>
            <person name="Rast P."/>
            <person name="Oberbeckmann S."/>
            <person name="Bunk B."/>
            <person name="Jeske O."/>
            <person name="Meyerdierks A."/>
            <person name="Storesund J.E."/>
            <person name="Kallscheuer N."/>
            <person name="Luecker S."/>
            <person name="Lage O.M."/>
            <person name="Pohl T."/>
            <person name="Merkel B.J."/>
            <person name="Hornburger P."/>
            <person name="Mueller R.-W."/>
            <person name="Bruemmer F."/>
            <person name="Labrenz M."/>
            <person name="Spormann A.M."/>
            <person name="Op Den Camp H."/>
            <person name="Overmann J."/>
            <person name="Amann R."/>
            <person name="Jetten M.S.M."/>
            <person name="Mascher T."/>
            <person name="Medema M.H."/>
            <person name="Devos D.P."/>
            <person name="Kaster A.-K."/>
            <person name="Ovreas L."/>
            <person name="Rohde M."/>
            <person name="Galperin M.Y."/>
            <person name="Jogler C."/>
        </authorList>
    </citation>
    <scope>NUCLEOTIDE SEQUENCE [LARGE SCALE GENOMIC DNA]</scope>
    <source>
        <strain evidence="10 11">Pla100</strain>
    </source>
</reference>
<evidence type="ECO:0000256" key="6">
    <source>
        <dbReference type="ARBA" id="ARBA00023145"/>
    </source>
</evidence>
<dbReference type="PANTHER" id="PTHR33866">
    <property type="entry name" value="S-ADENOSYLMETHIONINE DECARBOXYLASE PROENZYME"/>
    <property type="match status" value="1"/>
</dbReference>
<sequence length="143" mass="15652">MLPPELSSVDSIVLPGTPILSVGSQWVIDAGGCDPERLRSISRIKSICDDVIESLGLQVIGQPATHQFDAPYGVTVLYLLSESHLACHTYPEHSLATFNFVCCRDEADWPWREQLSQRLGATFVSIRVLRRGVWTDAATGGAL</sequence>
<keyword evidence="5" id="KW-0620">Polyamine biosynthesis</keyword>
<evidence type="ECO:0000256" key="2">
    <source>
        <dbReference type="ARBA" id="ARBA00022793"/>
    </source>
</evidence>
<keyword evidence="3" id="KW-0068">Autocatalytic cleavage</keyword>
<keyword evidence="2" id="KW-0210">Decarboxylase</keyword>
<dbReference type="GO" id="GO:0005829">
    <property type="term" value="C:cytosol"/>
    <property type="evidence" value="ECO:0007669"/>
    <property type="project" value="TreeGrafter"/>
</dbReference>
<dbReference type="PANTHER" id="PTHR33866:SF2">
    <property type="entry name" value="S-ADENOSYLMETHIONINE DECARBOXYLASE PROENZYME"/>
    <property type="match status" value="1"/>
</dbReference>
<evidence type="ECO:0000256" key="8">
    <source>
        <dbReference type="ARBA" id="ARBA00023270"/>
    </source>
</evidence>
<evidence type="ECO:0000256" key="4">
    <source>
        <dbReference type="ARBA" id="ARBA00023066"/>
    </source>
</evidence>
<dbReference type="Proteomes" id="UP000316213">
    <property type="component" value="Unassembled WGS sequence"/>
</dbReference>
<dbReference type="SUPFAM" id="SSF56276">
    <property type="entry name" value="S-adenosylmethionine decarboxylase"/>
    <property type="match status" value="1"/>
</dbReference>
<evidence type="ECO:0000256" key="3">
    <source>
        <dbReference type="ARBA" id="ARBA00022813"/>
    </source>
</evidence>
<dbReference type="AlphaFoldDB" id="A0A5C6A623"/>
<dbReference type="EC" id="4.1.1.50" evidence="10"/>
<comment type="caution">
    <text evidence="10">The sequence shown here is derived from an EMBL/GenBank/DDBJ whole genome shotgun (WGS) entry which is preliminary data.</text>
</comment>
<keyword evidence="11" id="KW-1185">Reference proteome</keyword>
<proteinExistence type="predicted"/>
<keyword evidence="6" id="KW-0865">Zymogen</keyword>
<dbReference type="InterPro" id="IPR016067">
    <property type="entry name" value="S-AdoMet_deCO2ase_core"/>
</dbReference>
<comment type="cofactor">
    <cofactor evidence="1">
        <name>pyruvate</name>
        <dbReference type="ChEBI" id="CHEBI:15361"/>
    </cofactor>
</comment>
<keyword evidence="4" id="KW-0745">Spermidine biosynthesis</keyword>
<accession>A0A5C6A623</accession>
<protein>
    <submittedName>
        <fullName evidence="10">S-adenosylmethionine decarboxylase proenzyme</fullName>
        <ecNumber evidence="10">4.1.1.50</ecNumber>
    </submittedName>
</protein>
<dbReference type="Pfam" id="PF02675">
    <property type="entry name" value="AdoMet_dc"/>
    <property type="match status" value="1"/>
</dbReference>
<dbReference type="EMBL" id="SJPM01000007">
    <property type="protein sequence ID" value="TWT94886.1"/>
    <property type="molecule type" value="Genomic_DNA"/>
</dbReference>
<evidence type="ECO:0000313" key="11">
    <source>
        <dbReference type="Proteomes" id="UP000316213"/>
    </source>
</evidence>
<dbReference type="GO" id="GO:0008295">
    <property type="term" value="P:spermidine biosynthetic process"/>
    <property type="evidence" value="ECO:0007669"/>
    <property type="project" value="UniProtKB-KW"/>
</dbReference>
<dbReference type="OrthoDB" id="9793120at2"/>
<keyword evidence="9" id="KW-0670">Pyruvate</keyword>
<dbReference type="Gene3D" id="3.60.90.10">
    <property type="entry name" value="S-adenosylmethionine decarboxylase"/>
    <property type="match status" value="1"/>
</dbReference>
<keyword evidence="8" id="KW-0704">Schiff base</keyword>
<evidence type="ECO:0000256" key="7">
    <source>
        <dbReference type="ARBA" id="ARBA00023239"/>
    </source>
</evidence>
<dbReference type="InterPro" id="IPR003826">
    <property type="entry name" value="AdoMetDC_fam_prok"/>
</dbReference>
<evidence type="ECO:0000256" key="1">
    <source>
        <dbReference type="ARBA" id="ARBA00001928"/>
    </source>
</evidence>
<evidence type="ECO:0000256" key="5">
    <source>
        <dbReference type="ARBA" id="ARBA00023115"/>
    </source>
</evidence>
<organism evidence="10 11">
    <name type="scientific">Neorhodopirellula pilleata</name>
    <dbReference type="NCBI Taxonomy" id="2714738"/>
    <lineage>
        <taxon>Bacteria</taxon>
        <taxon>Pseudomonadati</taxon>
        <taxon>Planctomycetota</taxon>
        <taxon>Planctomycetia</taxon>
        <taxon>Pirellulales</taxon>
        <taxon>Pirellulaceae</taxon>
        <taxon>Neorhodopirellula</taxon>
    </lineage>
</organism>
<keyword evidence="7 10" id="KW-0456">Lyase</keyword>